<sequence>MFSCEYEADTLSAYTTAVKVDDLFDALPVRRRAMVESTRRTLDAIKSRLQTCLLAYPDIALHLVGGPSAAVLLSCAATTSVNQRISQLYGPHSAQALDFVSLDYAGWSVHGSISRAPTSKRVQNVFVDRLTEPDAELVGVAREVLSTSEYMARTNTAPGSGVENRPARARHPMFVLLVNSTHGAGQAVPAPDEASARSRLVT</sequence>
<gene>
    <name evidence="1" type="primary">MLH3</name>
    <name evidence="1" type="ORF">H4R21_003781</name>
</gene>
<proteinExistence type="predicted"/>
<keyword evidence="2" id="KW-1185">Reference proteome</keyword>
<comment type="caution">
    <text evidence="1">The sequence shown here is derived from an EMBL/GenBank/DDBJ whole genome shotgun (WGS) entry which is preliminary data.</text>
</comment>
<organism evidence="1 2">
    <name type="scientific">Coemansia helicoidea</name>
    <dbReference type="NCBI Taxonomy" id="1286919"/>
    <lineage>
        <taxon>Eukaryota</taxon>
        <taxon>Fungi</taxon>
        <taxon>Fungi incertae sedis</taxon>
        <taxon>Zoopagomycota</taxon>
        <taxon>Kickxellomycotina</taxon>
        <taxon>Kickxellomycetes</taxon>
        <taxon>Kickxellales</taxon>
        <taxon>Kickxellaceae</taxon>
        <taxon>Coemansia</taxon>
    </lineage>
</organism>
<evidence type="ECO:0000313" key="1">
    <source>
        <dbReference type="EMBL" id="KAJ2798811.1"/>
    </source>
</evidence>
<protein>
    <submittedName>
        <fullName evidence="1">DNA mismatch repair protein</fullName>
    </submittedName>
</protein>
<name>A0ACC1L102_9FUNG</name>
<dbReference type="EMBL" id="JANBUN010001282">
    <property type="protein sequence ID" value="KAJ2798811.1"/>
    <property type="molecule type" value="Genomic_DNA"/>
</dbReference>
<reference evidence="1" key="1">
    <citation type="submission" date="2022-07" db="EMBL/GenBank/DDBJ databases">
        <title>Phylogenomic reconstructions and comparative analyses of Kickxellomycotina fungi.</title>
        <authorList>
            <person name="Reynolds N.K."/>
            <person name="Stajich J.E."/>
            <person name="Barry K."/>
            <person name="Grigoriev I.V."/>
            <person name="Crous P."/>
            <person name="Smith M.E."/>
        </authorList>
    </citation>
    <scope>NUCLEOTIDE SEQUENCE</scope>
    <source>
        <strain evidence="1">BCRC 34780</strain>
    </source>
</reference>
<feature type="non-terminal residue" evidence="1">
    <location>
        <position position="202"/>
    </location>
</feature>
<evidence type="ECO:0000313" key="2">
    <source>
        <dbReference type="Proteomes" id="UP001140087"/>
    </source>
</evidence>
<dbReference type="Proteomes" id="UP001140087">
    <property type="component" value="Unassembled WGS sequence"/>
</dbReference>
<accession>A0ACC1L102</accession>